<feature type="compositionally biased region" description="Basic and acidic residues" evidence="1">
    <location>
        <begin position="385"/>
        <end position="398"/>
    </location>
</feature>
<evidence type="ECO:0000256" key="1">
    <source>
        <dbReference type="SAM" id="MobiDB-lite"/>
    </source>
</evidence>
<organism evidence="2 3">
    <name type="scientific">Pristionchus pacificus</name>
    <name type="common">Parasitic nematode worm</name>
    <dbReference type="NCBI Taxonomy" id="54126"/>
    <lineage>
        <taxon>Eukaryota</taxon>
        <taxon>Metazoa</taxon>
        <taxon>Ecdysozoa</taxon>
        <taxon>Nematoda</taxon>
        <taxon>Chromadorea</taxon>
        <taxon>Rhabditida</taxon>
        <taxon>Rhabditina</taxon>
        <taxon>Diplogasteromorpha</taxon>
        <taxon>Diplogasteroidea</taxon>
        <taxon>Neodiplogasteridae</taxon>
        <taxon>Pristionchus</taxon>
    </lineage>
</organism>
<proteinExistence type="predicted"/>
<reference evidence="2" key="2">
    <citation type="submission" date="2022-06" db="UniProtKB">
        <authorList>
            <consortium name="EnsemblMetazoa"/>
        </authorList>
    </citation>
    <scope>IDENTIFICATION</scope>
    <source>
        <strain evidence="2">PS312</strain>
    </source>
</reference>
<feature type="compositionally biased region" description="Basic and acidic residues" evidence="1">
    <location>
        <begin position="466"/>
        <end position="517"/>
    </location>
</feature>
<feature type="compositionally biased region" description="Basic and acidic residues" evidence="1">
    <location>
        <begin position="524"/>
        <end position="534"/>
    </location>
</feature>
<keyword evidence="3" id="KW-1185">Reference proteome</keyword>
<feature type="compositionally biased region" description="Acidic residues" evidence="1">
    <location>
        <begin position="370"/>
        <end position="379"/>
    </location>
</feature>
<feature type="region of interest" description="Disordered" evidence="1">
    <location>
        <begin position="365"/>
        <end position="398"/>
    </location>
</feature>
<evidence type="ECO:0000313" key="3">
    <source>
        <dbReference type="Proteomes" id="UP000005239"/>
    </source>
</evidence>
<dbReference type="Proteomes" id="UP000005239">
    <property type="component" value="Unassembled WGS sequence"/>
</dbReference>
<dbReference type="EnsemblMetazoa" id="PPA47047.1">
    <property type="protein sequence ID" value="PPA47047.1"/>
    <property type="gene ID" value="WBGene00304924"/>
</dbReference>
<dbReference type="AlphaFoldDB" id="A0A8R1V2R3"/>
<reference evidence="3" key="1">
    <citation type="journal article" date="2008" name="Nat. Genet.">
        <title>The Pristionchus pacificus genome provides a unique perspective on nematode lifestyle and parasitism.</title>
        <authorList>
            <person name="Dieterich C."/>
            <person name="Clifton S.W."/>
            <person name="Schuster L.N."/>
            <person name="Chinwalla A."/>
            <person name="Delehaunty K."/>
            <person name="Dinkelacker I."/>
            <person name="Fulton L."/>
            <person name="Fulton R."/>
            <person name="Godfrey J."/>
            <person name="Minx P."/>
            <person name="Mitreva M."/>
            <person name="Roeseler W."/>
            <person name="Tian H."/>
            <person name="Witte H."/>
            <person name="Yang S.P."/>
            <person name="Wilson R.K."/>
            <person name="Sommer R.J."/>
        </authorList>
    </citation>
    <scope>NUCLEOTIDE SEQUENCE [LARGE SCALE GENOMIC DNA]</scope>
    <source>
        <strain evidence="3">PS312</strain>
    </source>
</reference>
<name>A0A8R1V2R3_PRIPA</name>
<evidence type="ECO:0000313" key="2">
    <source>
        <dbReference type="EnsemblMetazoa" id="PPA47047.1"/>
    </source>
</evidence>
<protein>
    <submittedName>
        <fullName evidence="2">Uncharacterized protein</fullName>
    </submittedName>
</protein>
<accession>A0A8R1V2R3</accession>
<feature type="region of interest" description="Disordered" evidence="1">
    <location>
        <begin position="416"/>
        <end position="534"/>
    </location>
</feature>
<sequence>MILQMSHQLRNPWADYVRYREEKTKKIRLPTRPKMEMPQLGVWLRGLSTEMRDLGHERQASCIHEEIAELYLSGKHPTAADRNEARKEYLMAARLSARGEDARRDQNYLTPLTSASCEDLFNKAIHLSMQMNDLKMAGLTAFEAATATREWKHNGETTIAFLERAIRLLEGEGISQSTAYFHLILAQAERDKWSICLSLLDDLWMILMKSKQDSILVETSLVECEIMTALIVCMMSPPEVAGRHKCIHDMYSKLHPVEVHFSLLEEGKNEAAEEYRQQVQSRSKRNHQWSDIPEESCLGDDRFWLLKDIIWMIYYGETENLTTTLEDKEEMETFPEYSRKLIPLVAARATSEEDWQLPYDPARELLQPREEEEEEDGGVEEMNGSEEKKEAEKNVEEKLDAHDMERSWRMGRFIEDTGLEEEGGRDDGLPEVNEAESTVEEVNRRARRRTMRESIERGNDEEEKEVDVTVKVKEDVGLEEEKMEIEEKKDEEKKEKEKEKEEIEEKREEKEEEKIKDPLGAMRDSSDESPIRSP</sequence>
<gene>
    <name evidence="2" type="primary">WBGene00304924</name>
</gene>